<dbReference type="PANTHER" id="PTHR38111">
    <property type="entry name" value="ZN(2)-C6 FUNGAL-TYPE DOMAIN-CONTAINING PROTEIN-RELATED"/>
    <property type="match status" value="1"/>
</dbReference>
<comment type="caution">
    <text evidence="3">The sequence shown here is derived from an EMBL/GenBank/DDBJ whole genome shotgun (WGS) entry which is preliminary data.</text>
</comment>
<dbReference type="PROSITE" id="PS00463">
    <property type="entry name" value="ZN2_CY6_FUNGAL_1"/>
    <property type="match status" value="1"/>
</dbReference>
<dbReference type="GeneID" id="98174148"/>
<dbReference type="SMART" id="SM00066">
    <property type="entry name" value="GAL4"/>
    <property type="match status" value="1"/>
</dbReference>
<evidence type="ECO:0000313" key="3">
    <source>
        <dbReference type="EMBL" id="GAB1313194.1"/>
    </source>
</evidence>
<feature type="domain" description="Zn(2)-C6 fungal-type" evidence="2">
    <location>
        <begin position="10"/>
        <end position="38"/>
    </location>
</feature>
<evidence type="ECO:0000313" key="4">
    <source>
        <dbReference type="Proteomes" id="UP001628179"/>
    </source>
</evidence>
<dbReference type="Pfam" id="PF00172">
    <property type="entry name" value="Zn_clus"/>
    <property type="match status" value="1"/>
</dbReference>
<dbReference type="InterPro" id="IPR053178">
    <property type="entry name" value="Osmoadaptation_assoc"/>
</dbReference>
<dbReference type="SUPFAM" id="SSF57701">
    <property type="entry name" value="Zn2/Cys6 DNA-binding domain"/>
    <property type="match status" value="1"/>
</dbReference>
<dbReference type="InterPro" id="IPR036864">
    <property type="entry name" value="Zn2-C6_fun-type_DNA-bd_sf"/>
</dbReference>
<protein>
    <recommendedName>
        <fullName evidence="2">Zn(2)-C6 fungal-type domain-containing protein</fullName>
    </recommendedName>
</protein>
<keyword evidence="1" id="KW-0539">Nucleus</keyword>
<dbReference type="InterPro" id="IPR001138">
    <property type="entry name" value="Zn2Cys6_DnaBD"/>
</dbReference>
<dbReference type="RefSeq" id="XP_070914926.1">
    <property type="nucleotide sequence ID" value="XM_071058825.1"/>
</dbReference>
<accession>A0ABQ0G629</accession>
<organism evidence="3 4">
    <name type="scientific">Madurella fahalii</name>
    <dbReference type="NCBI Taxonomy" id="1157608"/>
    <lineage>
        <taxon>Eukaryota</taxon>
        <taxon>Fungi</taxon>
        <taxon>Dikarya</taxon>
        <taxon>Ascomycota</taxon>
        <taxon>Pezizomycotina</taxon>
        <taxon>Sordariomycetes</taxon>
        <taxon>Sordariomycetidae</taxon>
        <taxon>Sordariales</taxon>
        <taxon>Sordariales incertae sedis</taxon>
        <taxon>Madurella</taxon>
    </lineage>
</organism>
<dbReference type="PANTHER" id="PTHR38111:SF9">
    <property type="entry name" value="ZN(2)-C6 FUNGAL-TYPE DOMAIN-CONTAINING PROTEIN"/>
    <property type="match status" value="1"/>
</dbReference>
<keyword evidence="4" id="KW-1185">Reference proteome</keyword>
<dbReference type="Gene3D" id="4.10.240.10">
    <property type="entry name" value="Zn(2)-C6 fungal-type DNA-binding domain"/>
    <property type="match status" value="1"/>
</dbReference>
<dbReference type="EMBL" id="BAAFSV010000002">
    <property type="protein sequence ID" value="GAB1313194.1"/>
    <property type="molecule type" value="Genomic_DNA"/>
</dbReference>
<reference evidence="3 4" key="1">
    <citation type="submission" date="2024-09" db="EMBL/GenBank/DDBJ databases">
        <title>Itraconazole resistance in Madurella fahalii resulting from another homologue of gene encoding cytochrome P450 14-alpha sterol demethylase (CYP51).</title>
        <authorList>
            <person name="Yoshioka I."/>
            <person name="Fahal A.H."/>
            <person name="Kaneko S."/>
            <person name="Yaguchi T."/>
        </authorList>
    </citation>
    <scope>NUCLEOTIDE SEQUENCE [LARGE SCALE GENOMIC DNA]</scope>
    <source>
        <strain evidence="3 4">IFM 68171</strain>
    </source>
</reference>
<name>A0ABQ0G629_9PEZI</name>
<proteinExistence type="predicted"/>
<evidence type="ECO:0000259" key="2">
    <source>
        <dbReference type="PROSITE" id="PS50048"/>
    </source>
</evidence>
<dbReference type="PROSITE" id="PS50048">
    <property type="entry name" value="ZN2_CY6_FUNGAL_2"/>
    <property type="match status" value="1"/>
</dbReference>
<dbReference type="Proteomes" id="UP001628179">
    <property type="component" value="Unassembled WGS sequence"/>
</dbReference>
<sequence>MVGVPGRSKACITCRKRRKGCDLERPTCSQCKKAGLTCEGYNAHRVFVVSTPNSRHSEYSVPRGSHTTSRSWPQLNRDRVSNDTTNLRLLTRPEEERRCINLFWEAYFPAGQPIPTDASRSFTCAWTETARNFYREDNSLRYALWANCMVVIGRRHGAVWMLHEASKAYGKALSDLRRSLGASYRARRDASIATIKLLAAYIDGNSHDVFADERVDMALSAVLRRERLVLGTPEWKTIPWQTIPKDFKDILVDILVDIPGLVEDFDNMQLCAEESKREGLRFELVHKCWELDRQLLTWLGLLSQIGANPNQHPCLEPSWKDVVENVAQVHGMSLFWTASLVLYSILRMASGPQVDFPEHTDPTHHARKLVAAITILLQPGARLYGQQSAVLPLEIALQYTTVMPSMSDSQTLLDTIKTLKHRLHTGPLELVDASALQQGPAPEYDKA</sequence>
<gene>
    <name evidence="3" type="ORF">MFIFM68171_03404</name>
</gene>
<dbReference type="CDD" id="cd00067">
    <property type="entry name" value="GAL4"/>
    <property type="match status" value="1"/>
</dbReference>
<evidence type="ECO:0000256" key="1">
    <source>
        <dbReference type="ARBA" id="ARBA00023242"/>
    </source>
</evidence>